<keyword evidence="4" id="KW-1185">Reference proteome</keyword>
<dbReference type="InterPro" id="IPR041916">
    <property type="entry name" value="Anti_sigma_zinc_sf"/>
</dbReference>
<evidence type="ECO:0000313" key="4">
    <source>
        <dbReference type="Proteomes" id="UP000315440"/>
    </source>
</evidence>
<gene>
    <name evidence="3" type="ORF">Mal64_16720</name>
</gene>
<evidence type="ECO:0000259" key="2">
    <source>
        <dbReference type="Pfam" id="PF13490"/>
    </source>
</evidence>
<dbReference type="EMBL" id="SJPQ01000002">
    <property type="protein sequence ID" value="TWT88193.1"/>
    <property type="molecule type" value="Genomic_DNA"/>
</dbReference>
<comment type="caution">
    <text evidence="3">The sequence shown here is derived from an EMBL/GenBank/DDBJ whole genome shotgun (WGS) entry which is preliminary data.</text>
</comment>
<sequence length="388" mass="40522">MNHHTTNPTNGGGMPVDAELLSAFVDGELSPDDAARVDEALRTSAEARSLVDDFRRLRSVMDAPAGVSLNRDLAPAVLQQAHAEREEAEWSGGIGASFGGSSRGWVWGGVAAAAALFISFFGAPQGKQAPQAGAPSAGAVASHNAARSARAVPVSLANDPRLVRVMQANPGMRLVSVRATPEGRRSIERLLASQGIALARGRQAAVAPQLVNADRAGLIVETSSAPSLAETEDDEFVLVDADNRQVQTLLDKMHSEQGELFQVEEDRVWSRPEEISATADASSLETIQAPGAVSPNTEPFFSKQAADTEMAASESRVASSLPPASQAAPAAPSQAYRIQLRVRFKPGAASTPATPQAGASSTVAVSSRAAPTPRSRVLIVFRNAGEQP</sequence>
<dbReference type="Gene3D" id="1.10.10.1320">
    <property type="entry name" value="Anti-sigma factor, zinc-finger domain"/>
    <property type="match status" value="1"/>
</dbReference>
<dbReference type="AlphaFoldDB" id="A0A5C5ZP28"/>
<dbReference type="InterPro" id="IPR027383">
    <property type="entry name" value="Znf_put"/>
</dbReference>
<proteinExistence type="predicted"/>
<feature type="region of interest" description="Disordered" evidence="1">
    <location>
        <begin position="279"/>
        <end position="332"/>
    </location>
</feature>
<protein>
    <recommendedName>
        <fullName evidence="2">Putative zinc-finger domain-containing protein</fullName>
    </recommendedName>
</protein>
<feature type="compositionally biased region" description="Low complexity" evidence="1">
    <location>
        <begin position="357"/>
        <end position="370"/>
    </location>
</feature>
<dbReference type="Pfam" id="PF13490">
    <property type="entry name" value="zf-HC2"/>
    <property type="match status" value="1"/>
</dbReference>
<name>A0A5C5ZP28_9BACT</name>
<feature type="region of interest" description="Disordered" evidence="1">
    <location>
        <begin position="347"/>
        <end position="372"/>
    </location>
</feature>
<reference evidence="3 4" key="1">
    <citation type="submission" date="2019-02" db="EMBL/GenBank/DDBJ databases">
        <title>Deep-cultivation of Planctomycetes and their phenomic and genomic characterization uncovers novel biology.</title>
        <authorList>
            <person name="Wiegand S."/>
            <person name="Jogler M."/>
            <person name="Boedeker C."/>
            <person name="Pinto D."/>
            <person name="Vollmers J."/>
            <person name="Rivas-Marin E."/>
            <person name="Kohn T."/>
            <person name="Peeters S.H."/>
            <person name="Heuer A."/>
            <person name="Rast P."/>
            <person name="Oberbeckmann S."/>
            <person name="Bunk B."/>
            <person name="Jeske O."/>
            <person name="Meyerdierks A."/>
            <person name="Storesund J.E."/>
            <person name="Kallscheuer N."/>
            <person name="Luecker S."/>
            <person name="Lage O.M."/>
            <person name="Pohl T."/>
            <person name="Merkel B.J."/>
            <person name="Hornburger P."/>
            <person name="Mueller R.-W."/>
            <person name="Bruemmer F."/>
            <person name="Labrenz M."/>
            <person name="Spormann A.M."/>
            <person name="Op Den Camp H."/>
            <person name="Overmann J."/>
            <person name="Amann R."/>
            <person name="Jetten M.S.M."/>
            <person name="Mascher T."/>
            <person name="Medema M.H."/>
            <person name="Devos D.P."/>
            <person name="Kaster A.-K."/>
            <person name="Ovreas L."/>
            <person name="Rohde M."/>
            <person name="Galperin M.Y."/>
            <person name="Jogler C."/>
        </authorList>
    </citation>
    <scope>NUCLEOTIDE SEQUENCE [LARGE SCALE GENOMIC DNA]</scope>
    <source>
        <strain evidence="3 4">Mal64</strain>
    </source>
</reference>
<dbReference type="Proteomes" id="UP000315440">
    <property type="component" value="Unassembled WGS sequence"/>
</dbReference>
<evidence type="ECO:0000256" key="1">
    <source>
        <dbReference type="SAM" id="MobiDB-lite"/>
    </source>
</evidence>
<evidence type="ECO:0000313" key="3">
    <source>
        <dbReference type="EMBL" id="TWT88193.1"/>
    </source>
</evidence>
<organism evidence="3 4">
    <name type="scientific">Pseudobythopirellula maris</name>
    <dbReference type="NCBI Taxonomy" id="2527991"/>
    <lineage>
        <taxon>Bacteria</taxon>
        <taxon>Pseudomonadati</taxon>
        <taxon>Planctomycetota</taxon>
        <taxon>Planctomycetia</taxon>
        <taxon>Pirellulales</taxon>
        <taxon>Lacipirellulaceae</taxon>
        <taxon>Pseudobythopirellula</taxon>
    </lineage>
</organism>
<feature type="domain" description="Putative zinc-finger" evidence="2">
    <location>
        <begin position="19"/>
        <end position="44"/>
    </location>
</feature>
<feature type="compositionally biased region" description="Low complexity" evidence="1">
    <location>
        <begin position="318"/>
        <end position="332"/>
    </location>
</feature>
<accession>A0A5C5ZP28</accession>
<dbReference type="RefSeq" id="WP_146399041.1">
    <property type="nucleotide sequence ID" value="NZ_SJPQ01000002.1"/>
</dbReference>
<dbReference type="OrthoDB" id="7502743at2"/>